<dbReference type="AlphaFoldDB" id="A0A936ZH27"/>
<keyword evidence="2" id="KW-1185">Reference proteome</keyword>
<dbReference type="EMBL" id="JAEQMY010000055">
    <property type="protein sequence ID" value="MBL0406909.1"/>
    <property type="molecule type" value="Genomic_DNA"/>
</dbReference>
<sequence>MVELVGSSETSIGDAIQTAIIVNCTGLERTA</sequence>
<dbReference type="Proteomes" id="UP000605848">
    <property type="component" value="Unassembled WGS sequence"/>
</dbReference>
<gene>
    <name evidence="1" type="ORF">JKG68_23480</name>
</gene>
<dbReference type="Pfam" id="PF07311">
    <property type="entry name" value="Dodecin"/>
    <property type="match status" value="1"/>
</dbReference>
<protein>
    <submittedName>
        <fullName evidence="1">Dodecin domain-containing protein</fullName>
    </submittedName>
</protein>
<name>A0A936ZH27_9HYPH</name>
<evidence type="ECO:0000313" key="1">
    <source>
        <dbReference type="EMBL" id="MBL0406909.1"/>
    </source>
</evidence>
<dbReference type="InterPro" id="IPR009923">
    <property type="entry name" value="Dodecin"/>
</dbReference>
<accession>A0A936ZH27</accession>
<proteinExistence type="predicted"/>
<reference evidence="1" key="1">
    <citation type="submission" date="2021-01" db="EMBL/GenBank/DDBJ databases">
        <title>Microvirga sp.</title>
        <authorList>
            <person name="Kim M.K."/>
        </authorList>
    </citation>
    <scope>NUCLEOTIDE SEQUENCE</scope>
    <source>
        <strain evidence="1">5420S-16</strain>
    </source>
</reference>
<comment type="caution">
    <text evidence="1">The sequence shown here is derived from an EMBL/GenBank/DDBJ whole genome shotgun (WGS) entry which is preliminary data.</text>
</comment>
<evidence type="ECO:0000313" key="2">
    <source>
        <dbReference type="Proteomes" id="UP000605848"/>
    </source>
</evidence>
<organism evidence="1 2">
    <name type="scientific">Microvirga aerilata</name>
    <dbReference type="NCBI Taxonomy" id="670292"/>
    <lineage>
        <taxon>Bacteria</taxon>
        <taxon>Pseudomonadati</taxon>
        <taxon>Pseudomonadota</taxon>
        <taxon>Alphaproteobacteria</taxon>
        <taxon>Hyphomicrobiales</taxon>
        <taxon>Methylobacteriaceae</taxon>
        <taxon>Microvirga</taxon>
    </lineage>
</organism>